<sequence>MAVDVFSSKSTQIGGFECSDDVFNSRLFTPYESFTSSDSSVGRAVDCSVHKTWASIGRWFKSGSEDAN</sequence>
<evidence type="ECO:0000313" key="1">
    <source>
        <dbReference type="EMBL" id="KFD67202.1"/>
    </source>
</evidence>
<proteinExistence type="predicted"/>
<gene>
    <name evidence="1" type="ORF">M514_20638</name>
</gene>
<name>A0A085NCK6_9BILA</name>
<dbReference type="AlphaFoldDB" id="A0A085NCK6"/>
<protein>
    <submittedName>
        <fullName evidence="1">Uncharacterized protein</fullName>
    </submittedName>
</protein>
<organism evidence="1">
    <name type="scientific">Trichuris suis</name>
    <name type="common">pig whipworm</name>
    <dbReference type="NCBI Taxonomy" id="68888"/>
    <lineage>
        <taxon>Eukaryota</taxon>
        <taxon>Metazoa</taxon>
        <taxon>Ecdysozoa</taxon>
        <taxon>Nematoda</taxon>
        <taxon>Enoplea</taxon>
        <taxon>Dorylaimia</taxon>
        <taxon>Trichinellida</taxon>
        <taxon>Trichuridae</taxon>
        <taxon>Trichuris</taxon>
    </lineage>
</organism>
<accession>A0A085NCK6</accession>
<dbReference type="EMBL" id="KL367517">
    <property type="protein sequence ID" value="KFD67202.1"/>
    <property type="molecule type" value="Genomic_DNA"/>
</dbReference>
<reference evidence="1" key="1">
    <citation type="journal article" date="2014" name="Nat. Genet.">
        <title>Genome and transcriptome of the porcine whipworm Trichuris suis.</title>
        <authorList>
            <person name="Jex A.R."/>
            <person name="Nejsum P."/>
            <person name="Schwarz E.M."/>
            <person name="Hu L."/>
            <person name="Young N.D."/>
            <person name="Hall R.S."/>
            <person name="Korhonen P.K."/>
            <person name="Liao S."/>
            <person name="Thamsborg S."/>
            <person name="Xia J."/>
            <person name="Xu P."/>
            <person name="Wang S."/>
            <person name="Scheerlinck J.P."/>
            <person name="Hofmann A."/>
            <person name="Sternberg P.W."/>
            <person name="Wang J."/>
            <person name="Gasser R.B."/>
        </authorList>
    </citation>
    <scope>NUCLEOTIDE SEQUENCE [LARGE SCALE GENOMIC DNA]</scope>
    <source>
        <strain evidence="1">DCEP-RM93F</strain>
    </source>
</reference>
<dbReference type="Proteomes" id="UP000030758">
    <property type="component" value="Unassembled WGS sequence"/>
</dbReference>